<keyword evidence="2" id="KW-1003">Cell membrane</keyword>
<reference evidence="15 16" key="1">
    <citation type="submission" date="2018-12" db="EMBL/GenBank/DDBJ databases">
        <authorList>
            <person name="Chong R.A."/>
        </authorList>
    </citation>
    <scope>NUCLEOTIDE SEQUENCE [LARGE SCALE GENOMIC DNA]</scope>
    <source>
        <strain evidence="15 16">Hta</strain>
    </source>
</reference>
<evidence type="ECO:0000256" key="2">
    <source>
        <dbReference type="ARBA" id="ARBA00022475"/>
    </source>
</evidence>
<dbReference type="AlphaFoldDB" id="A0A4D6Y5Z9"/>
<dbReference type="Gene3D" id="1.10.4030.10">
    <property type="entry name" value="Porin chaperone SurA, peptide-binding domain"/>
    <property type="match status" value="1"/>
</dbReference>
<keyword evidence="12" id="KW-0175">Coiled coil</keyword>
<feature type="transmembrane region" description="Helical" evidence="13">
    <location>
        <begin position="12"/>
        <end position="34"/>
    </location>
</feature>
<dbReference type="Proteomes" id="UP000298773">
    <property type="component" value="Chromosome"/>
</dbReference>
<evidence type="ECO:0000256" key="11">
    <source>
        <dbReference type="PROSITE-ProRule" id="PRU00278"/>
    </source>
</evidence>
<reference evidence="15 16" key="2">
    <citation type="submission" date="2019-05" db="EMBL/GenBank/DDBJ databases">
        <title>Genome evolution of the obligate endosymbiont Buchnera aphidicola.</title>
        <authorList>
            <person name="Moran N.A."/>
        </authorList>
    </citation>
    <scope>NUCLEOTIDE SEQUENCE [LARGE SCALE GENOMIC DNA]</scope>
    <source>
        <strain evidence="15 16">Hta</strain>
    </source>
</reference>
<dbReference type="SUPFAM" id="SSF54534">
    <property type="entry name" value="FKBP-like"/>
    <property type="match status" value="1"/>
</dbReference>
<dbReference type="Gene3D" id="3.10.50.40">
    <property type="match status" value="1"/>
</dbReference>
<evidence type="ECO:0000256" key="9">
    <source>
        <dbReference type="ARBA" id="ARBA00040743"/>
    </source>
</evidence>
<dbReference type="InterPro" id="IPR000297">
    <property type="entry name" value="PPIase_PpiC"/>
</dbReference>
<proteinExistence type="inferred from homology"/>
<evidence type="ECO:0000256" key="13">
    <source>
        <dbReference type="SAM" id="Phobius"/>
    </source>
</evidence>
<dbReference type="Pfam" id="PF13145">
    <property type="entry name" value="Rotamase_2"/>
    <property type="match status" value="1"/>
</dbReference>
<comment type="similarity">
    <text evidence="8">Belongs to the PpiD chaperone family.</text>
</comment>
<keyword evidence="11" id="KW-0697">Rotamase</keyword>
<dbReference type="PANTHER" id="PTHR47529">
    <property type="entry name" value="PEPTIDYL-PROLYL CIS-TRANS ISOMERASE D"/>
    <property type="match status" value="1"/>
</dbReference>
<dbReference type="RefSeq" id="WP_158356728.1">
    <property type="nucleotide sequence ID" value="NZ_CP034873.1"/>
</dbReference>
<evidence type="ECO:0000313" key="15">
    <source>
        <dbReference type="EMBL" id="QCI21758.1"/>
    </source>
</evidence>
<keyword evidence="6 13" id="KW-0472">Membrane</keyword>
<keyword evidence="4 13" id="KW-0812">Transmembrane</keyword>
<evidence type="ECO:0000256" key="10">
    <source>
        <dbReference type="ARBA" id="ARBA00042775"/>
    </source>
</evidence>
<dbReference type="EMBL" id="CP034873">
    <property type="protein sequence ID" value="QCI21758.1"/>
    <property type="molecule type" value="Genomic_DNA"/>
</dbReference>
<evidence type="ECO:0000256" key="7">
    <source>
        <dbReference type="ARBA" id="ARBA00023186"/>
    </source>
</evidence>
<sequence>MTKNLKLRSNHIIVKCILTILILCFLFSTMSGYMHQNVEQYIATVNGEKISLTLFQNMYAIEQKRQKKILGNKFKTFQKSKKFKNDTYKYVLFQLINNVLLEQYTKKIGLDINDNKIKNIILNSNLFQNNQKFDKEKYFQYLSSVNLTHQEYVNLIKKKMNTEYIIDAIADNNILLEKEKIQIIKLLSQKRMIKEAKLDVHNFEKTQNVTDLEKENYFKKNKKYFYLPEKFKLNFIKIQLNNFQSTCNKNEITKWYLKNTKKYSTKEQRQYSLIQVQKKEDALSIISALNKNKANFSNLAKEKSIDPISSKNNGNLGWMFLDAIPDEIKQAKLTKENQISTLIPFKNSFLIIKLNKILKSHKKKLKEVYNTIEKEIKHQKSLFLYHQLQNTISSTIKKHPHQLDLILKKNNLVFQETDWFDLNSIPDELNIPIVKTMIFNKSVKNKYFKKSQQYSHLIILNKNQSFLIKIQDFKNKKMQKFEDVKNDIIKKIKFIKAIKAAKEMSKKILFNLQQGDESLFKRFNLKFQHVQNLSRYDNNPITSIVFSLPHPTNRKHEYALYQDQNKNIIIIALEKVYYEDFYEKEKKMIIEYLEKNNTEMIISALLKNLHETSKITYETIKNM</sequence>
<evidence type="ECO:0000256" key="8">
    <source>
        <dbReference type="ARBA" id="ARBA00038408"/>
    </source>
</evidence>
<name>A0A4D6Y5Z9_9GAMM</name>
<dbReference type="OrthoDB" id="9812372at2"/>
<organism evidence="15 16">
    <name type="scientific">Buchnera aphidicola</name>
    <name type="common">Hyadaphis tataricae</name>
    <dbReference type="NCBI Taxonomy" id="1241859"/>
    <lineage>
        <taxon>Bacteria</taxon>
        <taxon>Pseudomonadati</taxon>
        <taxon>Pseudomonadota</taxon>
        <taxon>Gammaproteobacteria</taxon>
        <taxon>Enterobacterales</taxon>
        <taxon>Erwiniaceae</taxon>
        <taxon>Buchnera</taxon>
    </lineage>
</organism>
<protein>
    <recommendedName>
        <fullName evidence="9">Periplasmic chaperone PpiD</fullName>
    </recommendedName>
    <alternativeName>
        <fullName evidence="10">Periplasmic folding chaperone</fullName>
    </alternativeName>
</protein>
<dbReference type="GO" id="GO:0003755">
    <property type="term" value="F:peptidyl-prolyl cis-trans isomerase activity"/>
    <property type="evidence" value="ECO:0007669"/>
    <property type="project" value="UniProtKB-KW"/>
</dbReference>
<feature type="domain" description="PpiC" evidence="14">
    <location>
        <begin position="266"/>
        <end position="356"/>
    </location>
</feature>
<evidence type="ECO:0000256" key="3">
    <source>
        <dbReference type="ARBA" id="ARBA00022519"/>
    </source>
</evidence>
<evidence type="ECO:0000256" key="12">
    <source>
        <dbReference type="SAM" id="Coils"/>
    </source>
</evidence>
<keyword evidence="11 15" id="KW-0413">Isomerase</keyword>
<dbReference type="PROSITE" id="PS50198">
    <property type="entry name" value="PPIC_PPIASE_2"/>
    <property type="match status" value="1"/>
</dbReference>
<dbReference type="InterPro" id="IPR046357">
    <property type="entry name" value="PPIase_dom_sf"/>
</dbReference>
<evidence type="ECO:0000313" key="16">
    <source>
        <dbReference type="Proteomes" id="UP000298773"/>
    </source>
</evidence>
<feature type="coiled-coil region" evidence="12">
    <location>
        <begin position="355"/>
        <end position="382"/>
    </location>
</feature>
<evidence type="ECO:0000256" key="6">
    <source>
        <dbReference type="ARBA" id="ARBA00023136"/>
    </source>
</evidence>
<dbReference type="Pfam" id="PF13624">
    <property type="entry name" value="SurA_N_3"/>
    <property type="match status" value="1"/>
</dbReference>
<keyword evidence="3" id="KW-0997">Cell inner membrane</keyword>
<comment type="subcellular location">
    <subcellularLocation>
        <location evidence="1">Cell inner membrane</location>
        <topology evidence="1">Single-pass type II membrane protein</topology>
        <orientation evidence="1">Periplasmic side</orientation>
    </subcellularLocation>
</comment>
<evidence type="ECO:0000259" key="14">
    <source>
        <dbReference type="PROSITE" id="PS50198"/>
    </source>
</evidence>
<dbReference type="GO" id="GO:0005886">
    <property type="term" value="C:plasma membrane"/>
    <property type="evidence" value="ECO:0007669"/>
    <property type="project" value="UniProtKB-SubCell"/>
</dbReference>
<evidence type="ECO:0000256" key="1">
    <source>
        <dbReference type="ARBA" id="ARBA00004382"/>
    </source>
</evidence>
<evidence type="ECO:0000256" key="4">
    <source>
        <dbReference type="ARBA" id="ARBA00022692"/>
    </source>
</evidence>
<keyword evidence="7" id="KW-0143">Chaperone</keyword>
<evidence type="ECO:0000256" key="5">
    <source>
        <dbReference type="ARBA" id="ARBA00022989"/>
    </source>
</evidence>
<keyword evidence="5 13" id="KW-1133">Transmembrane helix</keyword>
<accession>A0A4D6Y5Z9</accession>
<dbReference type="PANTHER" id="PTHR47529:SF1">
    <property type="entry name" value="PERIPLASMIC CHAPERONE PPID"/>
    <property type="match status" value="1"/>
</dbReference>
<dbReference type="InterPro" id="IPR027304">
    <property type="entry name" value="Trigger_fact/SurA_dom_sf"/>
</dbReference>
<gene>
    <name evidence="15" type="ORF">D9V69_02380</name>
</gene>
<dbReference type="InterPro" id="IPR052029">
    <property type="entry name" value="PpiD_chaperone"/>
</dbReference>
<dbReference type="SUPFAM" id="SSF109998">
    <property type="entry name" value="Triger factor/SurA peptide-binding domain-like"/>
    <property type="match status" value="1"/>
</dbReference>